<evidence type="ECO:0000256" key="6">
    <source>
        <dbReference type="ARBA" id="ARBA00022989"/>
    </source>
</evidence>
<evidence type="ECO:0000313" key="12">
    <source>
        <dbReference type="Proteomes" id="UP001147830"/>
    </source>
</evidence>
<evidence type="ECO:0000256" key="8">
    <source>
        <dbReference type="ARBA" id="ARBA00023136"/>
    </source>
</evidence>
<feature type="transmembrane region" description="Helical" evidence="9">
    <location>
        <begin position="337"/>
        <end position="356"/>
    </location>
</feature>
<gene>
    <name evidence="11" type="ORF">NYR02_16550</name>
</gene>
<comment type="caution">
    <text evidence="11">The sequence shown here is derived from an EMBL/GenBank/DDBJ whole genome shotgun (WGS) entry which is preliminary data.</text>
</comment>
<keyword evidence="5 9" id="KW-0812">Transmembrane</keyword>
<evidence type="ECO:0000256" key="2">
    <source>
        <dbReference type="ARBA" id="ARBA00022448"/>
    </source>
</evidence>
<sequence length="404" mass="43485">MLAEPLALLIAAVVFAYALFSRKTEQAALTAPMMFTALGILLGPVSLNWVAADIDGKGLMLLAEFTLALILFVDASQIERAHLVKFEVLPIRLLAIGLPLTMIAGTLLAYPLFGGGWLLAALLAIMLTPTDAALAQSIFNKKDIDESLRHSITVESGLNDGIALPVLLFVLAMLASSASAEVDHLHWLLFISQQFLIGILCGVLTGRVGGLLTETAAKRQWMTAPFQRLSAPILALLAYSGAEVLGGNGFIAVFLAGLFLQSHHTLVLQRLKEFGEAEGQLLSLTMFFLFGLIFVPDALPHITLNSWIYALLSLTVIRMIPVLISLTGAGLPLNARIFLAWFGPRGIASILYLLLVSEQLGFSDSNPAHAELFATTVLTVLLSIFLHGMSARFFTRLSVATKHG</sequence>
<keyword evidence="4" id="KW-1003">Cell membrane</keyword>
<dbReference type="GO" id="GO:1902600">
    <property type="term" value="P:proton transmembrane transport"/>
    <property type="evidence" value="ECO:0007669"/>
    <property type="project" value="InterPro"/>
</dbReference>
<dbReference type="RefSeq" id="WP_260977461.1">
    <property type="nucleotide sequence ID" value="NZ_JAOANI010000028.1"/>
</dbReference>
<feature type="transmembrane region" description="Helical" evidence="9">
    <location>
        <begin position="33"/>
        <end position="52"/>
    </location>
</feature>
<dbReference type="GO" id="GO:0015297">
    <property type="term" value="F:antiporter activity"/>
    <property type="evidence" value="ECO:0007669"/>
    <property type="project" value="UniProtKB-KW"/>
</dbReference>
<proteinExistence type="predicted"/>
<dbReference type="PANTHER" id="PTHR32507">
    <property type="entry name" value="NA(+)/H(+) ANTIPORTER 1"/>
    <property type="match status" value="1"/>
</dbReference>
<evidence type="ECO:0000256" key="4">
    <source>
        <dbReference type="ARBA" id="ARBA00022475"/>
    </source>
</evidence>
<accession>A0A9X3AIZ7</accession>
<dbReference type="Gene3D" id="1.20.1530.20">
    <property type="match status" value="1"/>
</dbReference>
<keyword evidence="3" id="KW-0050">Antiport</keyword>
<name>A0A9X3AIZ7_9GAMM</name>
<dbReference type="GO" id="GO:0005886">
    <property type="term" value="C:plasma membrane"/>
    <property type="evidence" value="ECO:0007669"/>
    <property type="project" value="UniProtKB-SubCell"/>
</dbReference>
<dbReference type="Proteomes" id="UP001147830">
    <property type="component" value="Unassembled WGS sequence"/>
</dbReference>
<keyword evidence="8 9" id="KW-0472">Membrane</keyword>
<keyword evidence="7" id="KW-0406">Ion transport</keyword>
<evidence type="ECO:0000259" key="10">
    <source>
        <dbReference type="Pfam" id="PF00999"/>
    </source>
</evidence>
<reference evidence="11" key="2">
    <citation type="submission" date="2022-08" db="EMBL/GenBank/DDBJ databases">
        <authorList>
            <person name="Dong C."/>
        </authorList>
    </citation>
    <scope>NUCLEOTIDE SEQUENCE</scope>
    <source>
        <strain evidence="11">59MF3M-4</strain>
    </source>
</reference>
<evidence type="ECO:0000313" key="11">
    <source>
        <dbReference type="EMBL" id="MCT7360632.1"/>
    </source>
</evidence>
<evidence type="ECO:0000256" key="3">
    <source>
        <dbReference type="ARBA" id="ARBA00022449"/>
    </source>
</evidence>
<organism evidence="11 12">
    <name type="scientific">Thalassolituus pacificus</name>
    <dbReference type="NCBI Taxonomy" id="2975440"/>
    <lineage>
        <taxon>Bacteria</taxon>
        <taxon>Pseudomonadati</taxon>
        <taxon>Pseudomonadota</taxon>
        <taxon>Gammaproteobacteria</taxon>
        <taxon>Oceanospirillales</taxon>
        <taxon>Oceanospirillaceae</taxon>
        <taxon>Thalassolituus</taxon>
    </lineage>
</organism>
<feature type="domain" description="Cation/H+ exchanger transmembrane" evidence="10">
    <location>
        <begin position="11"/>
        <end position="394"/>
    </location>
</feature>
<protein>
    <submittedName>
        <fullName evidence="11">Cation:proton antiporter</fullName>
    </submittedName>
</protein>
<keyword evidence="6 9" id="KW-1133">Transmembrane helix</keyword>
<feature type="transmembrane region" description="Helical" evidence="9">
    <location>
        <begin position="116"/>
        <end position="135"/>
    </location>
</feature>
<feature type="transmembrane region" description="Helical" evidence="9">
    <location>
        <begin position="307"/>
        <end position="331"/>
    </location>
</feature>
<feature type="transmembrane region" description="Helical" evidence="9">
    <location>
        <begin position="6"/>
        <end position="21"/>
    </location>
</feature>
<dbReference type="Pfam" id="PF00999">
    <property type="entry name" value="Na_H_Exchanger"/>
    <property type="match status" value="1"/>
</dbReference>
<evidence type="ECO:0000256" key="5">
    <source>
        <dbReference type="ARBA" id="ARBA00022692"/>
    </source>
</evidence>
<reference evidence="11" key="1">
    <citation type="journal article" date="2022" name="Front. Microbiol.">
        <title>Genome-based taxonomic rearrangement of Oceanobacter-related bacteria including the description of Thalassolituus hydrocarbonoclasticus sp. nov. and Thalassolituus pacificus sp. nov. and emended description of the genus Thalassolituus.</title>
        <authorList>
            <person name="Dong C."/>
            <person name="Wei L."/>
            <person name="Wang J."/>
            <person name="Lai Q."/>
            <person name="Huang Z."/>
            <person name="Shao Z."/>
        </authorList>
    </citation>
    <scope>NUCLEOTIDE SEQUENCE</scope>
    <source>
        <strain evidence="11">59MF3M-4</strain>
    </source>
</reference>
<feature type="transmembrane region" description="Helical" evidence="9">
    <location>
        <begin position="233"/>
        <end position="259"/>
    </location>
</feature>
<feature type="transmembrane region" description="Helical" evidence="9">
    <location>
        <begin position="58"/>
        <end position="76"/>
    </location>
</feature>
<feature type="transmembrane region" description="Helical" evidence="9">
    <location>
        <begin position="187"/>
        <end position="212"/>
    </location>
</feature>
<comment type="subcellular location">
    <subcellularLocation>
        <location evidence="1">Cell membrane</location>
        <topology evidence="1">Multi-pass membrane protein</topology>
    </subcellularLocation>
</comment>
<keyword evidence="2" id="KW-0813">Transport</keyword>
<keyword evidence="12" id="KW-1185">Reference proteome</keyword>
<feature type="transmembrane region" description="Helical" evidence="9">
    <location>
        <begin position="156"/>
        <end position="175"/>
    </location>
</feature>
<evidence type="ECO:0000256" key="7">
    <source>
        <dbReference type="ARBA" id="ARBA00023065"/>
    </source>
</evidence>
<feature type="transmembrane region" description="Helical" evidence="9">
    <location>
        <begin position="88"/>
        <end position="110"/>
    </location>
</feature>
<feature type="transmembrane region" description="Helical" evidence="9">
    <location>
        <begin position="279"/>
        <end position="295"/>
    </location>
</feature>
<dbReference type="InterPro" id="IPR038770">
    <property type="entry name" value="Na+/solute_symporter_sf"/>
</dbReference>
<dbReference type="InterPro" id="IPR006153">
    <property type="entry name" value="Cation/H_exchanger_TM"/>
</dbReference>
<dbReference type="EMBL" id="JAOANI010000028">
    <property type="protein sequence ID" value="MCT7360632.1"/>
    <property type="molecule type" value="Genomic_DNA"/>
</dbReference>
<evidence type="ECO:0000256" key="1">
    <source>
        <dbReference type="ARBA" id="ARBA00004651"/>
    </source>
</evidence>
<dbReference type="PANTHER" id="PTHR32507:SF8">
    <property type="entry name" value="CNH1P"/>
    <property type="match status" value="1"/>
</dbReference>
<evidence type="ECO:0000256" key="9">
    <source>
        <dbReference type="SAM" id="Phobius"/>
    </source>
</evidence>
<feature type="transmembrane region" description="Helical" evidence="9">
    <location>
        <begin position="368"/>
        <end position="389"/>
    </location>
</feature>
<dbReference type="AlphaFoldDB" id="A0A9X3AIZ7"/>